<sequence>MPLQDFNDLPFLPIEWPGDISIPKNEENAFLVGAVVEAMRFHERATNKATAIMRRTRQDVKDRTPKSRRIGILRELNVLVTILAEYPVTTGPLGEMLKARVGSFLNAVNELKAECIKHLGSQSEDEKWPSAEGAGPDSEDAELTGDETDVDTVVLSS</sequence>
<feature type="region of interest" description="Disordered" evidence="1">
    <location>
        <begin position="120"/>
        <end position="157"/>
    </location>
</feature>
<dbReference type="Proteomes" id="UP001642482">
    <property type="component" value="Unassembled WGS sequence"/>
</dbReference>
<accession>A0ABP0BYN9</accession>
<dbReference type="EMBL" id="CAWUHD010000053">
    <property type="protein sequence ID" value="CAK7224136.1"/>
    <property type="molecule type" value="Genomic_DNA"/>
</dbReference>
<feature type="compositionally biased region" description="Acidic residues" evidence="1">
    <location>
        <begin position="137"/>
        <end position="150"/>
    </location>
</feature>
<gene>
    <name evidence="2" type="ORF">SEUCBS140593_005470</name>
</gene>
<comment type="caution">
    <text evidence="2">The sequence shown here is derived from an EMBL/GenBank/DDBJ whole genome shotgun (WGS) entry which is preliminary data.</text>
</comment>
<evidence type="ECO:0000313" key="3">
    <source>
        <dbReference type="Proteomes" id="UP001642482"/>
    </source>
</evidence>
<evidence type="ECO:0000256" key="1">
    <source>
        <dbReference type="SAM" id="MobiDB-lite"/>
    </source>
</evidence>
<proteinExistence type="predicted"/>
<evidence type="ECO:0000313" key="2">
    <source>
        <dbReference type="EMBL" id="CAK7224136.1"/>
    </source>
</evidence>
<protein>
    <submittedName>
        <fullName evidence="2">Uncharacterized protein</fullName>
    </submittedName>
</protein>
<name>A0ABP0BYN9_9PEZI</name>
<reference evidence="2 3" key="1">
    <citation type="submission" date="2024-01" db="EMBL/GenBank/DDBJ databases">
        <authorList>
            <person name="Allen C."/>
            <person name="Tagirdzhanova G."/>
        </authorList>
    </citation>
    <scope>NUCLEOTIDE SEQUENCE [LARGE SCALE GENOMIC DNA]</scope>
</reference>
<keyword evidence="3" id="KW-1185">Reference proteome</keyword>
<organism evidence="2 3">
    <name type="scientific">Sporothrix eucalyptigena</name>
    <dbReference type="NCBI Taxonomy" id="1812306"/>
    <lineage>
        <taxon>Eukaryota</taxon>
        <taxon>Fungi</taxon>
        <taxon>Dikarya</taxon>
        <taxon>Ascomycota</taxon>
        <taxon>Pezizomycotina</taxon>
        <taxon>Sordariomycetes</taxon>
        <taxon>Sordariomycetidae</taxon>
        <taxon>Ophiostomatales</taxon>
        <taxon>Ophiostomataceae</taxon>
        <taxon>Sporothrix</taxon>
    </lineage>
</organism>